<dbReference type="SUPFAM" id="SSF50104">
    <property type="entry name" value="Translation proteins SH3-like domain"/>
    <property type="match status" value="1"/>
</dbReference>
<proteinExistence type="inferred from homology"/>
<dbReference type="PRINTS" id="PR00061">
    <property type="entry name" value="RIBOSOMALL19"/>
</dbReference>
<dbReference type="InterPro" id="IPR008991">
    <property type="entry name" value="Translation_prot_SH3-like_sf"/>
</dbReference>
<keyword evidence="2 6" id="KW-0689">Ribosomal protein</keyword>
<dbReference type="Pfam" id="PF01245">
    <property type="entry name" value="Ribosomal_L19"/>
    <property type="match status" value="1"/>
</dbReference>
<keyword evidence="3" id="KW-0687">Ribonucleoprotein</keyword>
<protein>
    <recommendedName>
        <fullName evidence="4">50S ribosomal protein L19, chloroplastic</fullName>
    </recommendedName>
</protein>
<feature type="compositionally biased region" description="Low complexity" evidence="5">
    <location>
        <begin position="260"/>
        <end position="280"/>
    </location>
</feature>
<dbReference type="PANTHER" id="PTHR15680">
    <property type="entry name" value="RIBOSOMAL PROTEIN L19"/>
    <property type="match status" value="1"/>
</dbReference>
<accession>A0A086JZK8</accession>
<feature type="region of interest" description="Disordered" evidence="5">
    <location>
        <begin position="99"/>
        <end position="148"/>
    </location>
</feature>
<dbReference type="Gene3D" id="2.30.30.790">
    <property type="match status" value="1"/>
</dbReference>
<evidence type="ECO:0000313" key="6">
    <source>
        <dbReference type="EMBL" id="KFG37576.1"/>
    </source>
</evidence>
<dbReference type="AlphaFoldDB" id="A0A086JZK8"/>
<evidence type="ECO:0000256" key="1">
    <source>
        <dbReference type="ARBA" id="ARBA00005781"/>
    </source>
</evidence>
<dbReference type="InterPro" id="IPR001857">
    <property type="entry name" value="Ribosomal_bL19"/>
</dbReference>
<feature type="region of interest" description="Disordered" evidence="5">
    <location>
        <begin position="253"/>
        <end position="284"/>
    </location>
</feature>
<dbReference type="EMBL" id="AHZU02001000">
    <property type="protein sequence ID" value="KFG37576.1"/>
    <property type="molecule type" value="Genomic_DNA"/>
</dbReference>
<comment type="similarity">
    <text evidence="1">Belongs to the bacterial ribosomal protein bL19 family.</text>
</comment>
<dbReference type="OrthoDB" id="432645at2759"/>
<evidence type="ECO:0000313" key="7">
    <source>
        <dbReference type="Proteomes" id="UP000028837"/>
    </source>
</evidence>
<evidence type="ECO:0000256" key="2">
    <source>
        <dbReference type="ARBA" id="ARBA00022980"/>
    </source>
</evidence>
<feature type="region of interest" description="Disordered" evidence="5">
    <location>
        <begin position="165"/>
        <end position="188"/>
    </location>
</feature>
<sequence length="744" mass="83919">MGSPFAYTTESVSLLASVDLSCCRFWKTTERFRRRRSLPTRCLSSFAFATSRRSLPSPSCFVRPTFPCRRHFSSLSSSPASSRRLPSFRCRSSLLSAASPSLPFSPSSHSTISPPSQGLLSASSHRSPPPSSHRFLSSSSHRSLSPSPVVRVPHCFKWRRALPSSSESSVSSSPHQRTDKPPERQLSLNPLSPGVVLWPVLRAVTTASASHRVSPWRLPRWTSPSPRVSSFSLNPTHFSVCKGGVHVFSRRFHSPHTSRKPTTASFSSSSSSRLSFVSPSGCASPRRASVLRRDVAGASVSLGCAQAARVTFPLTNSSSSPSSSPLPRRDSLARSPLSVSSLSPSFSCWSASLGSAASSASAAHPPVSAFSRVFSRALRHRVLPSSLPNRLFSVDNRETTRFWPPPLQKEEDERRGAFVESCLQPSGKASLLQPPQCLPRAPSHLAKLMEEEERLRLYRHLKKEERDAATLNKFGIWAGEPIADTPAAKMQPLVARTCRQTMRHLQQIEIERLDKQRNFQVPLFGPGDLMEVKYELSRSQQTFATFQGYCVEVRKKRLNSSFVLRNSYEGIGVEQRIPLYSPRIISLKVVSSCASPTQDFLLERHKPLTRDYRYKWKYNFRGRWSRRIGKHKPGIRSVEKKIRQRIVRIRKRYMGQRIEAGLPPYVWGGPYPQYGRKRSLFIRGEMYRRMLIYSFDERRRRAEKLRKRRQAVKWGVFKLRQPSVPPALTALPTYHPLYPGNLPK</sequence>
<reference evidence="6 7" key="1">
    <citation type="submission" date="2014-02" db="EMBL/GenBank/DDBJ databases">
        <authorList>
            <person name="Sibley D."/>
            <person name="Venepally P."/>
            <person name="Karamycheva S."/>
            <person name="Hadjithomas M."/>
            <person name="Khan A."/>
            <person name="Brunk B."/>
            <person name="Roos D."/>
            <person name="Caler E."/>
            <person name="Lorenzi H."/>
        </authorList>
    </citation>
    <scope>NUCLEOTIDE SEQUENCE [LARGE SCALE GENOMIC DNA]</scope>
    <source>
        <strain evidence="6 7">GAB2-2007-GAL-DOM2</strain>
    </source>
</reference>
<dbReference type="GO" id="GO:0006412">
    <property type="term" value="P:translation"/>
    <property type="evidence" value="ECO:0007669"/>
    <property type="project" value="InterPro"/>
</dbReference>
<dbReference type="InterPro" id="IPR038657">
    <property type="entry name" value="Ribosomal_bL19_sf"/>
</dbReference>
<comment type="caution">
    <text evidence="6">The sequence shown here is derived from an EMBL/GenBank/DDBJ whole genome shotgun (WGS) entry which is preliminary data.</text>
</comment>
<gene>
    <name evidence="6" type="ORF">TGDOM2_313960</name>
</gene>
<evidence type="ECO:0000256" key="3">
    <source>
        <dbReference type="ARBA" id="ARBA00023274"/>
    </source>
</evidence>
<evidence type="ECO:0000256" key="4">
    <source>
        <dbReference type="ARBA" id="ARBA00035376"/>
    </source>
</evidence>
<organism evidence="6 7">
    <name type="scientific">Toxoplasma gondii GAB2-2007-GAL-DOM2</name>
    <dbReference type="NCBI Taxonomy" id="1130820"/>
    <lineage>
        <taxon>Eukaryota</taxon>
        <taxon>Sar</taxon>
        <taxon>Alveolata</taxon>
        <taxon>Apicomplexa</taxon>
        <taxon>Conoidasida</taxon>
        <taxon>Coccidia</taxon>
        <taxon>Eucoccidiorida</taxon>
        <taxon>Eimeriorina</taxon>
        <taxon>Sarcocystidae</taxon>
        <taxon>Toxoplasma</taxon>
    </lineage>
</organism>
<name>A0A086JZK8_TOXGO</name>
<dbReference type="Proteomes" id="UP000028837">
    <property type="component" value="Unassembled WGS sequence"/>
</dbReference>
<dbReference type="PANTHER" id="PTHR15680:SF9">
    <property type="entry name" value="LARGE RIBOSOMAL SUBUNIT PROTEIN BL19M"/>
    <property type="match status" value="1"/>
</dbReference>
<dbReference type="GO" id="GO:0005762">
    <property type="term" value="C:mitochondrial large ribosomal subunit"/>
    <property type="evidence" value="ECO:0007669"/>
    <property type="project" value="TreeGrafter"/>
</dbReference>
<dbReference type="VEuPathDB" id="ToxoDB:TGDOM2_313960"/>
<dbReference type="GO" id="GO:0003735">
    <property type="term" value="F:structural constituent of ribosome"/>
    <property type="evidence" value="ECO:0007669"/>
    <property type="project" value="InterPro"/>
</dbReference>
<evidence type="ECO:0000256" key="5">
    <source>
        <dbReference type="SAM" id="MobiDB-lite"/>
    </source>
</evidence>